<dbReference type="InterPro" id="IPR027417">
    <property type="entry name" value="P-loop_NTPase"/>
</dbReference>
<dbReference type="SUPFAM" id="SSF52540">
    <property type="entry name" value="P-loop containing nucleoside triphosphate hydrolases"/>
    <property type="match status" value="1"/>
</dbReference>
<comment type="function">
    <text evidence="6">Catalyzes the synthesis of activated sulfate.</text>
</comment>
<dbReference type="InterPro" id="IPR059117">
    <property type="entry name" value="APS_kinase_dom"/>
</dbReference>
<comment type="catalytic activity">
    <reaction evidence="6">
        <text>adenosine 5'-phosphosulfate + ATP = 3'-phosphoadenylyl sulfate + ADP + H(+)</text>
        <dbReference type="Rhea" id="RHEA:24152"/>
        <dbReference type="ChEBI" id="CHEBI:15378"/>
        <dbReference type="ChEBI" id="CHEBI:30616"/>
        <dbReference type="ChEBI" id="CHEBI:58243"/>
        <dbReference type="ChEBI" id="CHEBI:58339"/>
        <dbReference type="ChEBI" id="CHEBI:456216"/>
        <dbReference type="EC" id="2.7.1.25"/>
    </reaction>
</comment>
<protein>
    <recommendedName>
        <fullName evidence="1 6">Adenylyl-sulfate kinase</fullName>
        <ecNumber evidence="1 6">2.7.1.25</ecNumber>
    </recommendedName>
</protein>
<evidence type="ECO:0000256" key="5">
    <source>
        <dbReference type="ARBA" id="ARBA00022840"/>
    </source>
</evidence>
<evidence type="ECO:0000313" key="8">
    <source>
        <dbReference type="EMBL" id="RVW82498.1"/>
    </source>
</evidence>
<dbReference type="PANTHER" id="PTHR11055">
    <property type="entry name" value="BIFUNCTIONAL 3'-PHOSPHOADENOSINE 5'-PHOSPHOSULFATE SYNTHASE"/>
    <property type="match status" value="1"/>
</dbReference>
<dbReference type="GO" id="GO:0004020">
    <property type="term" value="F:adenylylsulfate kinase activity"/>
    <property type="evidence" value="ECO:0007669"/>
    <property type="project" value="UniProtKB-EC"/>
</dbReference>
<dbReference type="GO" id="GO:0000103">
    <property type="term" value="P:sulfate assimilation"/>
    <property type="evidence" value="ECO:0007669"/>
    <property type="project" value="InterPro"/>
</dbReference>
<dbReference type="GO" id="GO:0005524">
    <property type="term" value="F:ATP binding"/>
    <property type="evidence" value="ECO:0007669"/>
    <property type="project" value="UniProtKB-KW"/>
</dbReference>
<gene>
    <name evidence="8" type="primary">APK1_0</name>
    <name evidence="8" type="ORF">CK203_046225</name>
</gene>
<keyword evidence="2 6" id="KW-0808">Transferase</keyword>
<dbReference type="Pfam" id="PF01583">
    <property type="entry name" value="APS_kinase"/>
    <property type="match status" value="1"/>
</dbReference>
<dbReference type="CDD" id="cd02027">
    <property type="entry name" value="APSK"/>
    <property type="match status" value="1"/>
</dbReference>
<evidence type="ECO:0000259" key="7">
    <source>
        <dbReference type="Pfam" id="PF01583"/>
    </source>
</evidence>
<dbReference type="EC" id="2.7.1.25" evidence="1 6"/>
<comment type="caution">
    <text evidence="8">The sequence shown here is derived from an EMBL/GenBank/DDBJ whole genome shotgun (WGS) entry which is preliminary data.</text>
</comment>
<comment type="pathway">
    <text evidence="6">Sulfur metabolism; hydrogen sulfide biosynthesis; sulfite from sulfate: step 2/3.</text>
</comment>
<dbReference type="PANTHER" id="PTHR11055:SF74">
    <property type="entry name" value="ADENYLYL-SULFATE KINASE"/>
    <property type="match status" value="1"/>
</dbReference>
<accession>A0A438HDF1</accession>
<name>A0A438HDF1_VITVI</name>
<dbReference type="UniPathway" id="UPA00140">
    <property type="reaction ID" value="UER00205"/>
</dbReference>
<dbReference type="InterPro" id="IPR002891">
    <property type="entry name" value="APS"/>
</dbReference>
<dbReference type="GO" id="GO:0070814">
    <property type="term" value="P:hydrogen sulfide biosynthetic process"/>
    <property type="evidence" value="ECO:0007669"/>
    <property type="project" value="UniProtKB-UniPathway"/>
</dbReference>
<keyword evidence="5 6" id="KW-0067">ATP-binding</keyword>
<evidence type="ECO:0000256" key="1">
    <source>
        <dbReference type="ARBA" id="ARBA00012121"/>
    </source>
</evidence>
<evidence type="ECO:0000256" key="6">
    <source>
        <dbReference type="RuleBase" id="RU004347"/>
    </source>
</evidence>
<evidence type="ECO:0000256" key="4">
    <source>
        <dbReference type="ARBA" id="ARBA00022777"/>
    </source>
</evidence>
<reference evidence="8 9" key="1">
    <citation type="journal article" date="2018" name="PLoS Genet.">
        <title>Population sequencing reveals clonal diversity and ancestral inbreeding in the grapevine cultivar Chardonnay.</title>
        <authorList>
            <person name="Roach M.J."/>
            <person name="Johnson D.L."/>
            <person name="Bohlmann J."/>
            <person name="van Vuuren H.J."/>
            <person name="Jones S.J."/>
            <person name="Pretorius I.S."/>
            <person name="Schmidt S.A."/>
            <person name="Borneman A.R."/>
        </authorList>
    </citation>
    <scope>NUCLEOTIDE SEQUENCE [LARGE SCALE GENOMIC DNA]</scope>
    <source>
        <strain evidence="9">cv. Chardonnay</strain>
        <tissue evidence="8">Leaf</tissue>
    </source>
</reference>
<sequence>MCHLISAFFMGKSSVACALSQSLYSRGKLSYILDGDNVRHGLNRDLSFKAEDRAENIRRVGEVAKLFADAGLICIASLISPYRRDRDACRALVPEGSFIEVFMDVPLQVCEARDQRVCISLHVQGKFKPPISSPSQCIVTYEPDLEKIQNPVIVARLHLPSVLSFS</sequence>
<organism evidence="8 9">
    <name type="scientific">Vitis vinifera</name>
    <name type="common">Grape</name>
    <dbReference type="NCBI Taxonomy" id="29760"/>
    <lineage>
        <taxon>Eukaryota</taxon>
        <taxon>Viridiplantae</taxon>
        <taxon>Streptophyta</taxon>
        <taxon>Embryophyta</taxon>
        <taxon>Tracheophyta</taxon>
        <taxon>Spermatophyta</taxon>
        <taxon>Magnoliopsida</taxon>
        <taxon>eudicotyledons</taxon>
        <taxon>Gunneridae</taxon>
        <taxon>Pentapetalae</taxon>
        <taxon>rosids</taxon>
        <taxon>Vitales</taxon>
        <taxon>Vitaceae</taxon>
        <taxon>Viteae</taxon>
        <taxon>Vitis</taxon>
    </lineage>
</organism>
<feature type="domain" description="APS kinase" evidence="7">
    <location>
        <begin position="10"/>
        <end position="119"/>
    </location>
</feature>
<dbReference type="AlphaFoldDB" id="A0A438HDF1"/>
<dbReference type="Gene3D" id="3.40.50.300">
    <property type="entry name" value="P-loop containing nucleotide triphosphate hydrolases"/>
    <property type="match status" value="1"/>
</dbReference>
<dbReference type="EMBL" id="QGNW01000239">
    <property type="protein sequence ID" value="RVW82498.1"/>
    <property type="molecule type" value="Genomic_DNA"/>
</dbReference>
<keyword evidence="4 6" id="KW-0418">Kinase</keyword>
<comment type="similarity">
    <text evidence="6">Belongs to the APS kinase family.</text>
</comment>
<evidence type="ECO:0000256" key="2">
    <source>
        <dbReference type="ARBA" id="ARBA00022679"/>
    </source>
</evidence>
<keyword evidence="3 6" id="KW-0547">Nucleotide-binding</keyword>
<dbReference type="NCBIfam" id="TIGR00455">
    <property type="entry name" value="apsK"/>
    <property type="match status" value="1"/>
</dbReference>
<evidence type="ECO:0000313" key="9">
    <source>
        <dbReference type="Proteomes" id="UP000288805"/>
    </source>
</evidence>
<evidence type="ECO:0000256" key="3">
    <source>
        <dbReference type="ARBA" id="ARBA00022741"/>
    </source>
</evidence>
<proteinExistence type="inferred from homology"/>
<dbReference type="Proteomes" id="UP000288805">
    <property type="component" value="Unassembled WGS sequence"/>
</dbReference>